<evidence type="ECO:0000256" key="2">
    <source>
        <dbReference type="SAM" id="SignalP"/>
    </source>
</evidence>
<accession>A0A388SFL1</accession>
<dbReference type="SMART" id="SM00014">
    <property type="entry name" value="acidPPc"/>
    <property type="match status" value="1"/>
</dbReference>
<organism evidence="4 5">
    <name type="scientific">Mesosutterella multiformis</name>
    <dbReference type="NCBI Taxonomy" id="2259133"/>
    <lineage>
        <taxon>Bacteria</taxon>
        <taxon>Pseudomonadati</taxon>
        <taxon>Pseudomonadota</taxon>
        <taxon>Betaproteobacteria</taxon>
        <taxon>Burkholderiales</taxon>
        <taxon>Sutterellaceae</taxon>
        <taxon>Mesosutterella</taxon>
    </lineage>
</organism>
<name>A0A388SFL1_9BURK</name>
<dbReference type="Proteomes" id="UP000266091">
    <property type="component" value="Unassembled WGS sequence"/>
</dbReference>
<dbReference type="SUPFAM" id="SSF48317">
    <property type="entry name" value="Acid phosphatase/Vanadium-dependent haloperoxidase"/>
    <property type="match status" value="1"/>
</dbReference>
<gene>
    <name evidence="4" type="primary">apy</name>
    <name evidence="4" type="ORF">MESMUL_16030</name>
</gene>
<comment type="similarity">
    <text evidence="1">Belongs to the class A bacterial acid phosphatase family.</text>
</comment>
<feature type="chain" id="PRO_5030071305" description="Acid phosphatase" evidence="2">
    <location>
        <begin position="23"/>
        <end position="245"/>
    </location>
</feature>
<dbReference type="EC" id="3.1.3.2" evidence="1"/>
<sequence>MKKAAFILFSLAAGAAALPAFAAGDALYPEAISAKELLPGPPAAGTWRSAADDASYREGLSLRNAPRGLQAAEDADMSPLKAFEVRFSKPLGVQISKDATPATHAFLLLTMKRVYPSLKAGKEVFRRPRPVVQHPEDATCRPDLAKKFDRFASYPSGHTTMAWALALALTSVAPGDPVPVLKLGYSAGDSRAICGAHWQSDVEAGRELAAAVFARIMGDPDYLAAAAASRAELLKLSKPAPSSAR</sequence>
<dbReference type="InterPro" id="IPR000326">
    <property type="entry name" value="PAP2/HPO"/>
</dbReference>
<protein>
    <recommendedName>
        <fullName evidence="1">Acid phosphatase</fullName>
        <ecNumber evidence="1">3.1.3.2</ecNumber>
    </recommendedName>
</protein>
<evidence type="ECO:0000313" key="4">
    <source>
        <dbReference type="EMBL" id="GBO94249.1"/>
    </source>
</evidence>
<proteinExistence type="inferred from homology"/>
<dbReference type="Gene3D" id="1.20.144.10">
    <property type="entry name" value="Phosphatidic acid phosphatase type 2/haloperoxidase"/>
    <property type="match status" value="1"/>
</dbReference>
<dbReference type="AlphaFoldDB" id="A0A388SFL1"/>
<comment type="caution">
    <text evidence="4">The sequence shown here is derived from an EMBL/GenBank/DDBJ whole genome shotgun (WGS) entry which is preliminary data.</text>
</comment>
<accession>A0A401LM48</accession>
<feature type="signal peptide" evidence="2">
    <location>
        <begin position="1"/>
        <end position="22"/>
    </location>
</feature>
<dbReference type="RefSeq" id="WP_116270485.1">
    <property type="nucleotide sequence ID" value="NZ_BGZJ01000001.1"/>
</dbReference>
<dbReference type="GO" id="GO:0030288">
    <property type="term" value="C:outer membrane-bounded periplasmic space"/>
    <property type="evidence" value="ECO:0007669"/>
    <property type="project" value="InterPro"/>
</dbReference>
<comment type="catalytic activity">
    <reaction evidence="1">
        <text>a phosphate monoester + H2O = an alcohol + phosphate</text>
        <dbReference type="Rhea" id="RHEA:15017"/>
        <dbReference type="ChEBI" id="CHEBI:15377"/>
        <dbReference type="ChEBI" id="CHEBI:30879"/>
        <dbReference type="ChEBI" id="CHEBI:43474"/>
        <dbReference type="ChEBI" id="CHEBI:67140"/>
        <dbReference type="EC" id="3.1.3.2"/>
    </reaction>
</comment>
<evidence type="ECO:0000256" key="1">
    <source>
        <dbReference type="PIRNR" id="PIRNR000897"/>
    </source>
</evidence>
<dbReference type="InterPro" id="IPR001011">
    <property type="entry name" value="Acid_Pase_classA_bac"/>
</dbReference>
<reference evidence="4 5" key="1">
    <citation type="journal article" date="2018" name="Int. J. Syst. Evol. Microbiol.">
        <title>Mesosutterella multiformis gen. nov., sp. nov., a member of the family Sutterellaceae and Sutterella megalosphaeroides sp. nov., isolated from human faeces.</title>
        <authorList>
            <person name="Sakamoto M."/>
            <person name="Ikeyama N."/>
            <person name="Kunihiro T."/>
            <person name="Iino T."/>
            <person name="Yuki M."/>
            <person name="Ohkuma M."/>
        </authorList>
    </citation>
    <scope>NUCLEOTIDE SEQUENCE [LARGE SCALE GENOMIC DNA]</scope>
    <source>
        <strain evidence="4 5">4NBBH2</strain>
    </source>
</reference>
<dbReference type="InterPro" id="IPR036938">
    <property type="entry name" value="PAP2/HPO_sf"/>
</dbReference>
<keyword evidence="2" id="KW-0732">Signal</keyword>
<evidence type="ECO:0000259" key="3">
    <source>
        <dbReference type="SMART" id="SM00014"/>
    </source>
</evidence>
<dbReference type="Pfam" id="PF01569">
    <property type="entry name" value="PAP2"/>
    <property type="match status" value="1"/>
</dbReference>
<evidence type="ECO:0000313" key="5">
    <source>
        <dbReference type="Proteomes" id="UP000266091"/>
    </source>
</evidence>
<dbReference type="PRINTS" id="PR00483">
    <property type="entry name" value="BACPHPHTASE"/>
</dbReference>
<dbReference type="EMBL" id="BGZJ01000001">
    <property type="protein sequence ID" value="GBO94249.1"/>
    <property type="molecule type" value="Genomic_DNA"/>
</dbReference>
<dbReference type="PIRSF" id="PIRSF000897">
    <property type="entry name" value="Acid_Ptase_ClsA"/>
    <property type="match status" value="1"/>
</dbReference>
<feature type="domain" description="Phosphatidic acid phosphatase type 2/haloperoxidase" evidence="3">
    <location>
        <begin position="106"/>
        <end position="217"/>
    </location>
</feature>
<keyword evidence="1" id="KW-0378">Hydrolase</keyword>
<dbReference type="OrthoDB" id="9780507at2"/>
<dbReference type="GO" id="GO:0003993">
    <property type="term" value="F:acid phosphatase activity"/>
    <property type="evidence" value="ECO:0007669"/>
    <property type="project" value="UniProtKB-EC"/>
</dbReference>
<keyword evidence="5" id="KW-1185">Reference proteome</keyword>